<keyword evidence="1" id="KW-1133">Transmembrane helix</keyword>
<gene>
    <name evidence="2" type="ORF">EYD46_06545</name>
</gene>
<dbReference type="InterPro" id="IPR025250">
    <property type="entry name" value="DUF4199"/>
</dbReference>
<name>A0A4Q9FQ03_9FLAO</name>
<sequence>MKNTVIKYGGYGLLTGIVIFLATILLGKGLSYTTQEILGYASMVASLSFIFFGIKHYRDKVNNGVVSLGKATLIGILISIFVGVGVAIADYIYTTTINPDFANEYLETTLKTMETSMIPEEFEIKKAELTKQMEDYGGSGTMALLMFITVVLIGCIISLISGLILQRK</sequence>
<feature type="transmembrane region" description="Helical" evidence="1">
    <location>
        <begin position="37"/>
        <end position="54"/>
    </location>
</feature>
<proteinExistence type="predicted"/>
<dbReference type="Proteomes" id="UP000292372">
    <property type="component" value="Unassembled WGS sequence"/>
</dbReference>
<dbReference type="RefSeq" id="WP_130936283.1">
    <property type="nucleotide sequence ID" value="NZ_BMEE01000002.1"/>
</dbReference>
<keyword evidence="1" id="KW-0812">Transmembrane</keyword>
<comment type="caution">
    <text evidence="2">The sequence shown here is derived from an EMBL/GenBank/DDBJ whole genome shotgun (WGS) entry which is preliminary data.</text>
</comment>
<keyword evidence="3" id="KW-1185">Reference proteome</keyword>
<reference evidence="2 3" key="1">
    <citation type="journal article" date="2015" name="Int. J. Syst. Evol. Microbiol.">
        <title>Hyunsoonleella pacifica sp. nov., isolated from seawater of South Pacific Gyre.</title>
        <authorList>
            <person name="Gao X."/>
            <person name="Zhang Z."/>
            <person name="Dai X."/>
            <person name="Zhang X.H."/>
        </authorList>
    </citation>
    <scope>NUCLEOTIDE SEQUENCE [LARGE SCALE GENOMIC DNA]</scope>
    <source>
        <strain evidence="2 3">SW033</strain>
    </source>
</reference>
<dbReference type="OrthoDB" id="6384283at2"/>
<evidence type="ECO:0000313" key="2">
    <source>
        <dbReference type="EMBL" id="TBN16301.1"/>
    </source>
</evidence>
<keyword evidence="1" id="KW-0472">Membrane</keyword>
<organism evidence="2 3">
    <name type="scientific">Hyunsoonleella pacifica</name>
    <dbReference type="NCBI Taxonomy" id="1080224"/>
    <lineage>
        <taxon>Bacteria</taxon>
        <taxon>Pseudomonadati</taxon>
        <taxon>Bacteroidota</taxon>
        <taxon>Flavobacteriia</taxon>
        <taxon>Flavobacteriales</taxon>
        <taxon>Flavobacteriaceae</taxon>
    </lineage>
</organism>
<dbReference type="EMBL" id="SIRS01000003">
    <property type="protein sequence ID" value="TBN16301.1"/>
    <property type="molecule type" value="Genomic_DNA"/>
</dbReference>
<feature type="transmembrane region" description="Helical" evidence="1">
    <location>
        <begin position="142"/>
        <end position="165"/>
    </location>
</feature>
<protein>
    <submittedName>
        <fullName evidence="2">DUF4199 domain-containing protein</fullName>
    </submittedName>
</protein>
<evidence type="ECO:0000256" key="1">
    <source>
        <dbReference type="SAM" id="Phobius"/>
    </source>
</evidence>
<feature type="transmembrane region" description="Helical" evidence="1">
    <location>
        <begin position="12"/>
        <end position="31"/>
    </location>
</feature>
<feature type="transmembrane region" description="Helical" evidence="1">
    <location>
        <begin position="74"/>
        <end position="93"/>
    </location>
</feature>
<dbReference type="AlphaFoldDB" id="A0A4Q9FQ03"/>
<dbReference type="Pfam" id="PF13858">
    <property type="entry name" value="DUF4199"/>
    <property type="match status" value="1"/>
</dbReference>
<evidence type="ECO:0000313" key="3">
    <source>
        <dbReference type="Proteomes" id="UP000292372"/>
    </source>
</evidence>
<accession>A0A4Q9FQ03</accession>